<dbReference type="STRING" id="58114.SAMN05216270_10899"/>
<accession>A0A1G6Y4L8</accession>
<name>A0A1G6Y4L8_9ACTN</name>
<dbReference type="Proteomes" id="UP000198949">
    <property type="component" value="Unassembled WGS sequence"/>
</dbReference>
<feature type="chain" id="PRO_5038980585" description="Lipoprotein" evidence="1">
    <location>
        <begin position="23"/>
        <end position="247"/>
    </location>
</feature>
<dbReference type="PROSITE" id="PS51257">
    <property type="entry name" value="PROKAR_LIPOPROTEIN"/>
    <property type="match status" value="1"/>
</dbReference>
<reference evidence="3" key="1">
    <citation type="submission" date="2016-10" db="EMBL/GenBank/DDBJ databases">
        <authorList>
            <person name="Varghese N."/>
            <person name="Submissions S."/>
        </authorList>
    </citation>
    <scope>NUCLEOTIDE SEQUENCE [LARGE SCALE GENOMIC DNA]</scope>
    <source>
        <strain evidence="3">CGMCC 4.3516</strain>
    </source>
</reference>
<evidence type="ECO:0000313" key="3">
    <source>
        <dbReference type="Proteomes" id="UP000198949"/>
    </source>
</evidence>
<evidence type="ECO:0008006" key="4">
    <source>
        <dbReference type="Google" id="ProtNLM"/>
    </source>
</evidence>
<gene>
    <name evidence="2" type="ORF">SAMN05216270_10899</name>
</gene>
<keyword evidence="3" id="KW-1185">Reference proteome</keyword>
<sequence>MTRNLTLIKGFAALGAAGLLLAGCGGDELPAPGNGDDNGGSSDGGSEVGSYSVMLEWDGCEAFDDIQSIQDFMGVTGLGTSGLVTSDVPGGLDGEAFNCGAMADLPGYTNDAGREFPGDTNIDVGGVPWDSDDEAAENFQGRVDQLKESIETGGLEYENPQEGELSGDWDESYFYTADTSVGYVVDFIARKGDLILYVFLDYTEDPGVQIGEDPTYPFTNEELVDWLFNEYAPQTHADLLAKKESGL</sequence>
<evidence type="ECO:0000313" key="2">
    <source>
        <dbReference type="EMBL" id="SDD84637.1"/>
    </source>
</evidence>
<evidence type="ECO:0000256" key="1">
    <source>
        <dbReference type="SAM" id="SignalP"/>
    </source>
</evidence>
<proteinExistence type="predicted"/>
<feature type="signal peptide" evidence="1">
    <location>
        <begin position="1"/>
        <end position="22"/>
    </location>
</feature>
<dbReference type="AlphaFoldDB" id="A0A1G6Y4L8"/>
<dbReference type="EMBL" id="FNAD01000008">
    <property type="protein sequence ID" value="SDD84637.1"/>
    <property type="molecule type" value="Genomic_DNA"/>
</dbReference>
<protein>
    <recommendedName>
        <fullName evidence="4">Lipoprotein</fullName>
    </recommendedName>
</protein>
<keyword evidence="1" id="KW-0732">Signal</keyword>
<organism evidence="2 3">
    <name type="scientific">Glycomyces harbinensis</name>
    <dbReference type="NCBI Taxonomy" id="58114"/>
    <lineage>
        <taxon>Bacteria</taxon>
        <taxon>Bacillati</taxon>
        <taxon>Actinomycetota</taxon>
        <taxon>Actinomycetes</taxon>
        <taxon>Glycomycetales</taxon>
        <taxon>Glycomycetaceae</taxon>
        <taxon>Glycomyces</taxon>
    </lineage>
</organism>